<feature type="transmembrane region" description="Helical" evidence="6">
    <location>
        <begin position="323"/>
        <end position="346"/>
    </location>
</feature>
<dbReference type="RefSeq" id="WP_310299914.1">
    <property type="nucleotide sequence ID" value="NZ_BAAAPS010000001.1"/>
</dbReference>
<feature type="transmembrane region" description="Helical" evidence="6">
    <location>
        <begin position="81"/>
        <end position="101"/>
    </location>
</feature>
<name>A0ABU2BSP2_9ACTN</name>
<comment type="caution">
    <text evidence="7">The sequence shown here is derived from an EMBL/GenBank/DDBJ whole genome shotgun (WGS) entry which is preliminary data.</text>
</comment>
<evidence type="ECO:0000256" key="2">
    <source>
        <dbReference type="ARBA" id="ARBA00022475"/>
    </source>
</evidence>
<evidence type="ECO:0000313" key="8">
    <source>
        <dbReference type="Proteomes" id="UP001183648"/>
    </source>
</evidence>
<keyword evidence="8" id="KW-1185">Reference proteome</keyword>
<feature type="transmembrane region" description="Helical" evidence="6">
    <location>
        <begin position="40"/>
        <end position="60"/>
    </location>
</feature>
<feature type="transmembrane region" description="Helical" evidence="6">
    <location>
        <begin position="143"/>
        <end position="165"/>
    </location>
</feature>
<sequence length="410" mass="41619">MTSARRRSVASLGLGSVGAGVLAYVFFVTATRALGPQDAAAVSVLWTWWSFTAAAITFPLQHWITRTVEAAGGERAVRDALPRLGVLVAAVAVGSGLVSWGGGERLFRTGGPTFPVLVAVVTLGAGLLGVVRGHLTGRGRFSAVGLNLVLENAVRSVAALGLAALGWTEPWAFGLALVAGYAVAVANGRALVSWHDTGSDQAESPVRAVGATGLGQLLAQVALTGAPVVLALSGGRAQDVTALFAGLALFRAPYTVATALMASVTGRLTRQWLEGTASAWRRVEAVVAGLVVVGTGAGALLAAWIGAWLVALVFGKDVVLGDGVAALLAAGTVLAMGNLVLAVMIVAQGRSAALVRGWAFGGVVGLAWMLVSPLSPVVDVAWLFVMVEGAALAWLGIEEVSGARRAAAPR</sequence>
<accession>A0ABU2BSP2</accession>
<dbReference type="Proteomes" id="UP001183648">
    <property type="component" value="Unassembled WGS sequence"/>
</dbReference>
<evidence type="ECO:0000256" key="5">
    <source>
        <dbReference type="ARBA" id="ARBA00023136"/>
    </source>
</evidence>
<keyword evidence="4 6" id="KW-1133">Transmembrane helix</keyword>
<reference evidence="7 8" key="1">
    <citation type="submission" date="2023-07" db="EMBL/GenBank/DDBJ databases">
        <title>Sequencing the genomes of 1000 actinobacteria strains.</title>
        <authorList>
            <person name="Klenk H.-P."/>
        </authorList>
    </citation>
    <scope>NUCLEOTIDE SEQUENCE [LARGE SCALE GENOMIC DNA]</scope>
    <source>
        <strain evidence="7 8">DSM 19426</strain>
    </source>
</reference>
<dbReference type="InterPro" id="IPR050833">
    <property type="entry name" value="Poly_Biosynth_Transport"/>
</dbReference>
<feature type="transmembrane region" description="Helical" evidence="6">
    <location>
        <begin position="353"/>
        <end position="371"/>
    </location>
</feature>
<feature type="transmembrane region" description="Helical" evidence="6">
    <location>
        <begin position="113"/>
        <end position="131"/>
    </location>
</feature>
<comment type="subcellular location">
    <subcellularLocation>
        <location evidence="1">Cell membrane</location>
        <topology evidence="1">Multi-pass membrane protein</topology>
    </subcellularLocation>
</comment>
<feature type="transmembrane region" description="Helical" evidence="6">
    <location>
        <begin position="240"/>
        <end position="264"/>
    </location>
</feature>
<evidence type="ECO:0000313" key="7">
    <source>
        <dbReference type="EMBL" id="MDR7361650.1"/>
    </source>
</evidence>
<keyword evidence="2" id="KW-1003">Cell membrane</keyword>
<protein>
    <submittedName>
        <fullName evidence="7">O-antigen/teichoic acid export membrane protein</fullName>
    </submittedName>
</protein>
<evidence type="ECO:0000256" key="3">
    <source>
        <dbReference type="ARBA" id="ARBA00022692"/>
    </source>
</evidence>
<keyword evidence="5 6" id="KW-0472">Membrane</keyword>
<dbReference type="PANTHER" id="PTHR30250:SF11">
    <property type="entry name" value="O-ANTIGEN TRANSPORTER-RELATED"/>
    <property type="match status" value="1"/>
</dbReference>
<feature type="transmembrane region" description="Helical" evidence="6">
    <location>
        <begin position="171"/>
        <end position="192"/>
    </location>
</feature>
<gene>
    <name evidence="7" type="ORF">J2S63_001203</name>
</gene>
<feature type="transmembrane region" description="Helical" evidence="6">
    <location>
        <begin position="285"/>
        <end position="311"/>
    </location>
</feature>
<proteinExistence type="predicted"/>
<keyword evidence="3 6" id="KW-0812">Transmembrane</keyword>
<evidence type="ECO:0000256" key="1">
    <source>
        <dbReference type="ARBA" id="ARBA00004651"/>
    </source>
</evidence>
<evidence type="ECO:0000256" key="4">
    <source>
        <dbReference type="ARBA" id="ARBA00022989"/>
    </source>
</evidence>
<organism evidence="7 8">
    <name type="scientific">Nocardioides marmoribigeumensis</name>
    <dbReference type="NCBI Taxonomy" id="433649"/>
    <lineage>
        <taxon>Bacteria</taxon>
        <taxon>Bacillati</taxon>
        <taxon>Actinomycetota</taxon>
        <taxon>Actinomycetes</taxon>
        <taxon>Propionibacteriales</taxon>
        <taxon>Nocardioidaceae</taxon>
        <taxon>Nocardioides</taxon>
    </lineage>
</organism>
<evidence type="ECO:0000256" key="6">
    <source>
        <dbReference type="SAM" id="Phobius"/>
    </source>
</evidence>
<feature type="transmembrane region" description="Helical" evidence="6">
    <location>
        <begin position="377"/>
        <end position="397"/>
    </location>
</feature>
<feature type="transmembrane region" description="Helical" evidence="6">
    <location>
        <begin position="213"/>
        <end position="234"/>
    </location>
</feature>
<feature type="transmembrane region" description="Helical" evidence="6">
    <location>
        <begin position="12"/>
        <end position="34"/>
    </location>
</feature>
<dbReference type="PANTHER" id="PTHR30250">
    <property type="entry name" value="PST FAMILY PREDICTED COLANIC ACID TRANSPORTER"/>
    <property type="match status" value="1"/>
</dbReference>
<dbReference type="EMBL" id="JAVDYG010000001">
    <property type="protein sequence ID" value="MDR7361650.1"/>
    <property type="molecule type" value="Genomic_DNA"/>
</dbReference>